<comment type="subunit">
    <text evidence="1">Component of the TIM23 complex.</text>
</comment>
<evidence type="ECO:0000256" key="1">
    <source>
        <dbReference type="RuleBase" id="RU365079"/>
    </source>
</evidence>
<comment type="caution">
    <text evidence="3">The sequence shown here is derived from an EMBL/GenBank/DDBJ whole genome shotgun (WGS) entry which is preliminary data.</text>
</comment>
<dbReference type="InterPro" id="IPR004274">
    <property type="entry name" value="FCP1_dom"/>
</dbReference>
<keyword evidence="4" id="KW-1185">Reference proteome</keyword>
<comment type="subcellular location">
    <subcellularLocation>
        <location evidence="1">Mitochondrion inner membrane</location>
        <topology evidence="1">Single-pass membrane protein</topology>
    </subcellularLocation>
</comment>
<dbReference type="Pfam" id="PF03031">
    <property type="entry name" value="NIF"/>
    <property type="match status" value="1"/>
</dbReference>
<keyword evidence="1" id="KW-0653">Protein transport</keyword>
<dbReference type="InterPro" id="IPR050365">
    <property type="entry name" value="TIM50"/>
</dbReference>
<dbReference type="GO" id="GO:0015031">
    <property type="term" value="P:protein transport"/>
    <property type="evidence" value="ECO:0007669"/>
    <property type="project" value="UniProtKB-KW"/>
</dbReference>
<keyword evidence="1" id="KW-0809">Transit peptide</keyword>
<feature type="domain" description="FCP1 homology" evidence="2">
    <location>
        <begin position="10"/>
        <end position="196"/>
    </location>
</feature>
<dbReference type="PROSITE" id="PS50969">
    <property type="entry name" value="FCP1"/>
    <property type="match status" value="1"/>
</dbReference>
<keyword evidence="1" id="KW-0813">Transport</keyword>
<gene>
    <name evidence="3" type="ORF">SLEP1_g6144</name>
</gene>
<dbReference type="CDD" id="cd07521">
    <property type="entry name" value="HAD_FCP1-like"/>
    <property type="match status" value="1"/>
</dbReference>
<sequence>MDQFRLPPLLSDKQRTVFLDLDNTIVYGCQHRCLCHQYQFSKKYDFKFKITNIEGQTKKYYVCKRPGVDEFLEEISKKYEVVVFTSDSMEYATRVLDALDPKGADIAPALHGFVQESGPRTRQGLVDDREGLEQGCHWFGDTRDAVRQYFSGRSREGFLRVLTVHWWAAAAVRQYPGWGRLGGFGGYQHVGGQWRR</sequence>
<dbReference type="InterPro" id="IPR023214">
    <property type="entry name" value="HAD_sf"/>
</dbReference>
<organism evidence="3 4">
    <name type="scientific">Rubroshorea leprosula</name>
    <dbReference type="NCBI Taxonomy" id="152421"/>
    <lineage>
        <taxon>Eukaryota</taxon>
        <taxon>Viridiplantae</taxon>
        <taxon>Streptophyta</taxon>
        <taxon>Embryophyta</taxon>
        <taxon>Tracheophyta</taxon>
        <taxon>Spermatophyta</taxon>
        <taxon>Magnoliopsida</taxon>
        <taxon>eudicotyledons</taxon>
        <taxon>Gunneridae</taxon>
        <taxon>Pentapetalae</taxon>
        <taxon>rosids</taxon>
        <taxon>malvids</taxon>
        <taxon>Malvales</taxon>
        <taxon>Dipterocarpaceae</taxon>
        <taxon>Rubroshorea</taxon>
    </lineage>
</organism>
<keyword evidence="1" id="KW-0811">Translocation</keyword>
<dbReference type="Gene3D" id="3.40.50.1000">
    <property type="entry name" value="HAD superfamily/HAD-like"/>
    <property type="match status" value="1"/>
</dbReference>
<name>A0AAV5I0I1_9ROSI</name>
<evidence type="ECO:0000313" key="4">
    <source>
        <dbReference type="Proteomes" id="UP001054252"/>
    </source>
</evidence>
<comment type="function">
    <text evidence="1">Essential component of the TIM23 complex, a complex that mediates the translocation of transit peptide-containing proteins across the mitochondrial inner membrane.</text>
</comment>
<comment type="similarity">
    <text evidence="1">Belongs to the TIM50 family.</text>
</comment>
<protein>
    <recommendedName>
        <fullName evidence="1">Mitochondrial import inner membrane translocase subunit TIM50</fullName>
    </recommendedName>
</protein>
<dbReference type="InterPro" id="IPR036412">
    <property type="entry name" value="HAD-like_sf"/>
</dbReference>
<dbReference type="AlphaFoldDB" id="A0AAV5I0I1"/>
<dbReference type="Proteomes" id="UP001054252">
    <property type="component" value="Unassembled WGS sequence"/>
</dbReference>
<accession>A0AAV5I0I1</accession>
<proteinExistence type="inferred from homology"/>
<evidence type="ECO:0000259" key="2">
    <source>
        <dbReference type="PROSITE" id="PS50969"/>
    </source>
</evidence>
<keyword evidence="1" id="KW-0496">Mitochondrion</keyword>
<dbReference type="PANTHER" id="PTHR12210">
    <property type="entry name" value="DULLARD PROTEIN PHOSPHATASE"/>
    <property type="match status" value="1"/>
</dbReference>
<dbReference type="GO" id="GO:0005744">
    <property type="term" value="C:TIM23 mitochondrial import inner membrane translocase complex"/>
    <property type="evidence" value="ECO:0007669"/>
    <property type="project" value="UniProtKB-UniRule"/>
</dbReference>
<dbReference type="SUPFAM" id="SSF56784">
    <property type="entry name" value="HAD-like"/>
    <property type="match status" value="1"/>
</dbReference>
<dbReference type="EMBL" id="BPVZ01000006">
    <property type="protein sequence ID" value="GKU92412.1"/>
    <property type="molecule type" value="Genomic_DNA"/>
</dbReference>
<evidence type="ECO:0000313" key="3">
    <source>
        <dbReference type="EMBL" id="GKU92412.1"/>
    </source>
</evidence>
<reference evidence="3 4" key="1">
    <citation type="journal article" date="2021" name="Commun. Biol.">
        <title>The genome of Shorea leprosula (Dipterocarpaceae) highlights the ecological relevance of drought in aseasonal tropical rainforests.</title>
        <authorList>
            <person name="Ng K.K.S."/>
            <person name="Kobayashi M.J."/>
            <person name="Fawcett J.A."/>
            <person name="Hatakeyama M."/>
            <person name="Paape T."/>
            <person name="Ng C.H."/>
            <person name="Ang C.C."/>
            <person name="Tnah L.H."/>
            <person name="Lee C.T."/>
            <person name="Nishiyama T."/>
            <person name="Sese J."/>
            <person name="O'Brien M.J."/>
            <person name="Copetti D."/>
            <person name="Mohd Noor M.I."/>
            <person name="Ong R.C."/>
            <person name="Putra M."/>
            <person name="Sireger I.Z."/>
            <person name="Indrioko S."/>
            <person name="Kosugi Y."/>
            <person name="Izuno A."/>
            <person name="Isagi Y."/>
            <person name="Lee S.L."/>
            <person name="Shimizu K.K."/>
        </authorList>
    </citation>
    <scope>NUCLEOTIDE SEQUENCE [LARGE SCALE GENOMIC DNA]</scope>
    <source>
        <strain evidence="3">214</strain>
    </source>
</reference>
<dbReference type="SMART" id="SM00577">
    <property type="entry name" value="CPDc"/>
    <property type="match status" value="1"/>
</dbReference>